<dbReference type="Gene3D" id="4.10.60.10">
    <property type="entry name" value="Zinc finger, CCHC-type"/>
    <property type="match status" value="1"/>
</dbReference>
<accession>A0AAD5XX94</accession>
<evidence type="ECO:0000313" key="2">
    <source>
        <dbReference type="Proteomes" id="UP001211065"/>
    </source>
</evidence>
<organism evidence="1 2">
    <name type="scientific">Clydaea vesicula</name>
    <dbReference type="NCBI Taxonomy" id="447962"/>
    <lineage>
        <taxon>Eukaryota</taxon>
        <taxon>Fungi</taxon>
        <taxon>Fungi incertae sedis</taxon>
        <taxon>Chytridiomycota</taxon>
        <taxon>Chytridiomycota incertae sedis</taxon>
        <taxon>Chytridiomycetes</taxon>
        <taxon>Lobulomycetales</taxon>
        <taxon>Lobulomycetaceae</taxon>
        <taxon>Clydaea</taxon>
    </lineage>
</organism>
<proteinExistence type="predicted"/>
<comment type="caution">
    <text evidence="1">The sequence shown here is derived from an EMBL/GenBank/DDBJ whole genome shotgun (WGS) entry which is preliminary data.</text>
</comment>
<protein>
    <submittedName>
        <fullName evidence="1">Cullin-4A</fullName>
    </submittedName>
</protein>
<dbReference type="Gene3D" id="3.40.1440.10">
    <property type="entry name" value="GIY-YIG endonuclease"/>
    <property type="match status" value="1"/>
</dbReference>
<reference evidence="1" key="1">
    <citation type="submission" date="2020-05" db="EMBL/GenBank/DDBJ databases">
        <title>Phylogenomic resolution of chytrid fungi.</title>
        <authorList>
            <person name="Stajich J.E."/>
            <person name="Amses K."/>
            <person name="Simmons R."/>
            <person name="Seto K."/>
            <person name="Myers J."/>
            <person name="Bonds A."/>
            <person name="Quandt C.A."/>
            <person name="Barry K."/>
            <person name="Liu P."/>
            <person name="Grigoriev I."/>
            <person name="Longcore J.E."/>
            <person name="James T.Y."/>
        </authorList>
    </citation>
    <scope>NUCLEOTIDE SEQUENCE</scope>
    <source>
        <strain evidence="1">JEL0476</strain>
    </source>
</reference>
<dbReference type="AlphaFoldDB" id="A0AAD5XX94"/>
<dbReference type="EMBL" id="JADGJW010000488">
    <property type="protein sequence ID" value="KAJ3216257.1"/>
    <property type="molecule type" value="Genomic_DNA"/>
</dbReference>
<sequence>MIYVLLLEQGKFYVGYTARPTGERFLEHFNSHGSKWTTKYRPLQVLEFREGGQHDENFVTLQIMEKYGWWNVRGGNWCNVEMTNCPPALLKHQKLVLPDELKRANINSSRGGNSVKSANMITNCNFCIRCGRRSHSINSCYASTDIDGFSLNESSSNDSSMEESSASEAEEEFGDNSCYRCGRLGHFSVEDLALSFEKSLKENGIIAVHSKTTMGDPSLRFIYEHDTLTAQQLNFLTDLLKNFRNVDGFYVDVSYSSNEKWQNERMKFGWKKIM</sequence>
<evidence type="ECO:0000313" key="1">
    <source>
        <dbReference type="EMBL" id="KAJ3216257.1"/>
    </source>
</evidence>
<dbReference type="Proteomes" id="UP001211065">
    <property type="component" value="Unassembled WGS sequence"/>
</dbReference>
<name>A0AAD5XX94_9FUNG</name>
<dbReference type="InterPro" id="IPR035901">
    <property type="entry name" value="GIY-YIG_endonuc_sf"/>
</dbReference>
<gene>
    <name evidence="1" type="primary">CUL4A</name>
    <name evidence="1" type="ORF">HK099_005939</name>
</gene>
<keyword evidence="2" id="KW-1185">Reference proteome</keyword>
<dbReference type="CDD" id="cd00719">
    <property type="entry name" value="GIY-YIG_SF"/>
    <property type="match status" value="1"/>
</dbReference>